<organism evidence="1 2">
    <name type="scientific">Stappia albiluteola</name>
    <dbReference type="NCBI Taxonomy" id="2758565"/>
    <lineage>
        <taxon>Bacteria</taxon>
        <taxon>Pseudomonadati</taxon>
        <taxon>Pseudomonadota</taxon>
        <taxon>Alphaproteobacteria</taxon>
        <taxon>Hyphomicrobiales</taxon>
        <taxon>Stappiaceae</taxon>
        <taxon>Stappia</taxon>
    </lineage>
</organism>
<keyword evidence="2" id="KW-1185">Reference proteome</keyword>
<proteinExistence type="predicted"/>
<dbReference type="EMBL" id="JACFXV010000054">
    <property type="protein sequence ID" value="MBA5778036.1"/>
    <property type="molecule type" value="Genomic_DNA"/>
</dbReference>
<name>A0A839AG14_9HYPH</name>
<dbReference type="Proteomes" id="UP000541109">
    <property type="component" value="Unassembled WGS sequence"/>
</dbReference>
<dbReference type="InterPro" id="IPR010144">
    <property type="entry name" value="CRISPR-assoc_prot_Csd1-typ"/>
</dbReference>
<reference evidence="1 2" key="1">
    <citation type="submission" date="2020-07" db="EMBL/GenBank/DDBJ databases">
        <title>Stappia sp., F7233, whole genome shotgun sequencing project.</title>
        <authorList>
            <person name="Jiang S."/>
            <person name="Liu Z.W."/>
            <person name="Du Z.J."/>
        </authorList>
    </citation>
    <scope>NUCLEOTIDE SEQUENCE [LARGE SCALE GENOMIC DNA]</scope>
    <source>
        <strain evidence="1 2">F7233</strain>
    </source>
</reference>
<sequence length="582" mass="64549">MSILASLVRAYDRLPDAPPYGFSVEKIGFLISLNEDGTPAGEPRDLRDGQGKKKVPRQMLVPQAVKRTAGIAPNFLWDKTAYVLGVSSGPGKRLADEHFAFVEFHKESLADSNDPGLIALLAFLTSWRPEDFERLKWPEEMFNGNVIFALESERRRQVYLHDREAARALWSRLSAEKAREAAICLVTGERGSVARLHPSIKGVWGAQSSGAALVSFNLDAFASYGHEQGDNAPVSEEAAFKYTTVLNRYLASSSSNRIQVGDASVVFWADASDAPLAELAEGTFFAAFAEVDEGMQSEKVASLLKDVRAGRPLQEFAPDLAQGVRFHVLGLAPNAARLSVRFWFDNDFGVLAENYRRFVEDMRIEPPPREPYPPLWKYLAETAVLRKRDNVPPNLAGDWMRSILTGNHYPLTLLSTVLLRIRADKQVNGLRAAMLKAILTRNFNKEVPVALDEEANSKGYALGRLFAAYEQIQAVALGTKVNATIRDKFYGAASAQPRKVFPLLDKGSANHLSKIGKQSPGRRVVLDKLVSSILEKMSPSDDPFPTSLSSQEQGMFVLGYYHQRNEFFKSRKNDVGVEKEAI</sequence>
<comment type="caution">
    <text evidence="1">The sequence shown here is derived from an EMBL/GenBank/DDBJ whole genome shotgun (WGS) entry which is preliminary data.</text>
</comment>
<dbReference type="RefSeq" id="WP_182166024.1">
    <property type="nucleotide sequence ID" value="NZ_JACFXV010000054.1"/>
</dbReference>
<protein>
    <submittedName>
        <fullName evidence="1">Type I-C CRISPR-associated protein Cas8c/Csd1</fullName>
    </submittedName>
</protein>
<gene>
    <name evidence="1" type="primary">cas8c</name>
    <name evidence="1" type="ORF">H2509_12970</name>
</gene>
<dbReference type="NCBIfam" id="TIGR01863">
    <property type="entry name" value="cas_Csd1"/>
    <property type="match status" value="1"/>
</dbReference>
<evidence type="ECO:0000313" key="2">
    <source>
        <dbReference type="Proteomes" id="UP000541109"/>
    </source>
</evidence>
<dbReference type="Pfam" id="PF09709">
    <property type="entry name" value="Cas_Csd1"/>
    <property type="match status" value="1"/>
</dbReference>
<dbReference type="AlphaFoldDB" id="A0A839AG14"/>
<evidence type="ECO:0000313" key="1">
    <source>
        <dbReference type="EMBL" id="MBA5778036.1"/>
    </source>
</evidence>
<dbReference type="CDD" id="cd09757">
    <property type="entry name" value="Cas8c_I-C"/>
    <property type="match status" value="1"/>
</dbReference>
<accession>A0A839AG14</accession>